<dbReference type="GO" id="GO:0005886">
    <property type="term" value="C:plasma membrane"/>
    <property type="evidence" value="ECO:0007669"/>
    <property type="project" value="TreeGrafter"/>
</dbReference>
<dbReference type="Gene3D" id="2.30.29.30">
    <property type="entry name" value="Pleckstrin-homology domain (PH domain)/Phosphotyrosine-binding domain (PTB)"/>
    <property type="match status" value="1"/>
</dbReference>
<dbReference type="InterPro" id="IPR031313">
    <property type="entry name" value="Sin1_PH_dom"/>
</dbReference>
<keyword evidence="2" id="KW-0175">Coiled coil</keyword>
<dbReference type="Pfam" id="PF16979">
    <property type="entry name" value="SIN1_PH"/>
    <property type="match status" value="1"/>
</dbReference>
<protein>
    <recommendedName>
        <fullName evidence="8">SIN1-domain-containing protein</fullName>
    </recommendedName>
</protein>
<evidence type="ECO:0000313" key="6">
    <source>
        <dbReference type="EMBL" id="TGZ83275.1"/>
    </source>
</evidence>
<dbReference type="InterPro" id="IPR008828">
    <property type="entry name" value="Sin1/Avo1"/>
</dbReference>
<organism evidence="6 7">
    <name type="scientific">Ascodesmis nigricans</name>
    <dbReference type="NCBI Taxonomy" id="341454"/>
    <lineage>
        <taxon>Eukaryota</taxon>
        <taxon>Fungi</taxon>
        <taxon>Dikarya</taxon>
        <taxon>Ascomycota</taxon>
        <taxon>Pezizomycotina</taxon>
        <taxon>Pezizomycetes</taxon>
        <taxon>Pezizales</taxon>
        <taxon>Ascodesmidaceae</taxon>
        <taxon>Ascodesmis</taxon>
    </lineage>
</organism>
<evidence type="ECO:0000256" key="3">
    <source>
        <dbReference type="SAM" id="MobiDB-lite"/>
    </source>
</evidence>
<keyword evidence="7" id="KW-1185">Reference proteome</keyword>
<dbReference type="InterPro" id="IPR011993">
    <property type="entry name" value="PH-like_dom_sf"/>
</dbReference>
<dbReference type="OrthoDB" id="241990at2759"/>
<dbReference type="AlphaFoldDB" id="A0A4V3SJB0"/>
<feature type="coiled-coil region" evidence="2">
    <location>
        <begin position="781"/>
        <end position="808"/>
    </location>
</feature>
<feature type="compositionally biased region" description="Acidic residues" evidence="3">
    <location>
        <begin position="140"/>
        <end position="153"/>
    </location>
</feature>
<evidence type="ECO:0000259" key="5">
    <source>
        <dbReference type="Pfam" id="PF16979"/>
    </source>
</evidence>
<comment type="similarity">
    <text evidence="1">Belongs to the SIN1 family.</text>
</comment>
<dbReference type="InParanoid" id="A0A4V3SJB0"/>
<evidence type="ECO:0000313" key="7">
    <source>
        <dbReference type="Proteomes" id="UP000298138"/>
    </source>
</evidence>
<dbReference type="EMBL" id="ML220114">
    <property type="protein sequence ID" value="TGZ83275.1"/>
    <property type="molecule type" value="Genomic_DNA"/>
</dbReference>
<dbReference type="Proteomes" id="UP000298138">
    <property type="component" value="Unassembled WGS sequence"/>
</dbReference>
<dbReference type="Gene3D" id="3.10.20.90">
    <property type="entry name" value="Phosphatidylinositol 3-kinase Catalytic Subunit, Chain A, domain 1"/>
    <property type="match status" value="1"/>
</dbReference>
<feature type="region of interest" description="Disordered" evidence="3">
    <location>
        <begin position="65"/>
        <end position="85"/>
    </location>
</feature>
<gene>
    <name evidence="6" type="ORF">EX30DRAFT_394499</name>
</gene>
<evidence type="ECO:0000259" key="4">
    <source>
        <dbReference type="Pfam" id="PF16978"/>
    </source>
</evidence>
<dbReference type="GO" id="GO:0038203">
    <property type="term" value="P:TORC2 signaling"/>
    <property type="evidence" value="ECO:0007669"/>
    <property type="project" value="TreeGrafter"/>
</dbReference>
<dbReference type="Pfam" id="PF16978">
    <property type="entry name" value="CRIM"/>
    <property type="match status" value="1"/>
</dbReference>
<feature type="region of interest" description="Disordered" evidence="3">
    <location>
        <begin position="105"/>
        <end position="226"/>
    </location>
</feature>
<feature type="region of interest" description="Disordered" evidence="3">
    <location>
        <begin position="630"/>
        <end position="675"/>
    </location>
</feature>
<name>A0A4V3SJB0_9PEZI</name>
<evidence type="ECO:0000256" key="2">
    <source>
        <dbReference type="SAM" id="Coils"/>
    </source>
</evidence>
<feature type="domain" description="SIN1-type PH" evidence="5">
    <location>
        <begin position="690"/>
        <end position="791"/>
    </location>
</feature>
<dbReference type="PANTHER" id="PTHR13335">
    <property type="entry name" value="TARGET OF RAPAMYCIN COMPLEX 2 SUBUNIT MAPKAP1"/>
    <property type="match status" value="1"/>
</dbReference>
<dbReference type="GO" id="GO:0031932">
    <property type="term" value="C:TORC2 complex"/>
    <property type="evidence" value="ECO:0007669"/>
    <property type="project" value="InterPro"/>
</dbReference>
<feature type="compositionally biased region" description="Acidic residues" evidence="3">
    <location>
        <begin position="263"/>
        <end position="272"/>
    </location>
</feature>
<dbReference type="GO" id="GO:0005546">
    <property type="term" value="F:phosphatidylinositol-4,5-bisphosphate binding"/>
    <property type="evidence" value="ECO:0007669"/>
    <property type="project" value="TreeGrafter"/>
</dbReference>
<dbReference type="GO" id="GO:0005737">
    <property type="term" value="C:cytoplasm"/>
    <property type="evidence" value="ECO:0007669"/>
    <property type="project" value="TreeGrafter"/>
</dbReference>
<dbReference type="InterPro" id="IPR031567">
    <property type="entry name" value="CRIM_dom"/>
</dbReference>
<dbReference type="PANTHER" id="PTHR13335:SF1">
    <property type="entry name" value="TARGET OF RAPAMYCIN COMPLEX 2 SUBUNIT MAPKAP1"/>
    <property type="match status" value="1"/>
</dbReference>
<evidence type="ECO:0000256" key="1">
    <source>
        <dbReference type="ARBA" id="ARBA00009407"/>
    </source>
</evidence>
<accession>A0A4V3SJB0</accession>
<reference evidence="6 7" key="1">
    <citation type="submission" date="2019-04" db="EMBL/GenBank/DDBJ databases">
        <title>Comparative genomics and transcriptomics to analyze fruiting body development in filamentous ascomycetes.</title>
        <authorList>
            <consortium name="DOE Joint Genome Institute"/>
            <person name="Lutkenhaus R."/>
            <person name="Traeger S."/>
            <person name="Breuer J."/>
            <person name="Kuo A."/>
            <person name="Lipzen A."/>
            <person name="Pangilinan J."/>
            <person name="Dilworth D."/>
            <person name="Sandor L."/>
            <person name="Poggeler S."/>
            <person name="Barry K."/>
            <person name="Grigoriev I.V."/>
            <person name="Nowrousian M."/>
        </authorList>
    </citation>
    <scope>NUCLEOTIDE SEQUENCE [LARGE SCALE GENOMIC DNA]</scope>
    <source>
        <strain evidence="6 7">CBS 389.68</strain>
    </source>
</reference>
<feature type="region of interest" description="Disordered" evidence="3">
    <location>
        <begin position="253"/>
        <end position="273"/>
    </location>
</feature>
<feature type="domain" description="CRIM" evidence="4">
    <location>
        <begin position="323"/>
        <end position="477"/>
    </location>
</feature>
<evidence type="ECO:0008006" key="8">
    <source>
        <dbReference type="Google" id="ProtNLM"/>
    </source>
</evidence>
<sequence length="808" mass="89415">MSLLQNQDFILYRIRSRYLQSVSDGVGDRLITLNPTALNLPAYKNAGWAVAQDIKRTYSPPIPTGTTGEYFAPPQKAPRTLFDAPTPAAGLKSGSVDQTLNSKFSEDSLDSTLPGSKTSKVDLLREGRRAHRRMHREQVDSSDDSNESDDDDHQNESDRPSQKILFDFTKKELPHRPRAGSSPIRNGPQVMITSPSVSKARTRRLRGGSHGDVEFKSTNDQNSLPRADEQLLSSGIIAEQEKIHADIVNKLRSSPNSSLPQDNEFDSGDDSDASSTISLDFLNTADSNPHGISNSKTTLRASPAVFKALPPPIRPVSQVMPVSLLSQALKLLKAEDESPLAGYATFSGKGELTPAYLKIYIPFAPGPPMEIIINRVFKEPSGQTRDITVSEAIGFTLYVYDDEKKRPALKPEQKDINRWTFRMVDDGEPDDDLPALERTQPMAAFLTKKLPRRGRGEARLEGEFALVEATEEQYKENCRVTPFAVKKPTVDGGQPIMKTSVTQLFPPTAVSVHSSPTPTLGPSTRQLIADQLSTTNTSRAANRTGPTKIIRIHLSTIEESTQSVSICATTDTYISEVLDQICRKRSLDKSKFMLRLHDHPNVIAPLDRTVASLGVHAELELVRRRFIGATEGIGDRPGSPSTTGSPNAPILPPGSSGKDSTTHASRTPGKKSKFLQSPSIWTPDIISSRDYLKFNVYRKSSVAFMSQHKRILAIDGEYVHIMPSDQKTLLNALESQTKTRSIHVSTIIGCKVYRKQSSSFKILVMRPEKETKRYDFEAENKEQAAEVVEAVLKARAREEQERKAYEDL</sequence>
<dbReference type="STRING" id="341454.A0A4V3SJB0"/>
<proteinExistence type="inferred from homology"/>